<evidence type="ECO:0000256" key="2">
    <source>
        <dbReference type="ARBA" id="ARBA00022525"/>
    </source>
</evidence>
<feature type="region of interest" description="Disordered" evidence="4">
    <location>
        <begin position="349"/>
        <end position="372"/>
    </location>
</feature>
<reference evidence="6" key="1">
    <citation type="submission" date="2015-12" db="EMBL/GenBank/DDBJ databases">
        <title>De novo transcriptome assembly of four potential Pierce s Disease insect vectors from Arizona vineyards.</title>
        <authorList>
            <person name="Tassone E.E."/>
        </authorList>
    </citation>
    <scope>NUCLEOTIDE SEQUENCE</scope>
</reference>
<feature type="compositionally biased region" description="Basic and acidic residues" evidence="4">
    <location>
        <begin position="357"/>
        <end position="369"/>
    </location>
</feature>
<dbReference type="Gene3D" id="2.10.70.10">
    <property type="entry name" value="Complement Module, domain 1"/>
    <property type="match status" value="1"/>
</dbReference>
<feature type="compositionally biased region" description="Low complexity" evidence="4">
    <location>
        <begin position="224"/>
        <end position="234"/>
    </location>
</feature>
<accession>A0A1B6DCF6</accession>
<evidence type="ECO:0000259" key="5">
    <source>
        <dbReference type="PROSITE" id="PS50184"/>
    </source>
</evidence>
<dbReference type="PROSITE" id="PS50184">
    <property type="entry name" value="VWFC_2"/>
    <property type="match status" value="1"/>
</dbReference>
<name>A0A1B6DCF6_9HEMI</name>
<comment type="subcellular location">
    <subcellularLocation>
        <location evidence="1">Secreted</location>
    </subcellularLocation>
</comment>
<feature type="compositionally biased region" description="Basic and acidic residues" evidence="4">
    <location>
        <begin position="794"/>
        <end position="808"/>
    </location>
</feature>
<evidence type="ECO:0000256" key="4">
    <source>
        <dbReference type="SAM" id="MobiDB-lite"/>
    </source>
</evidence>
<feature type="non-terminal residue" evidence="6">
    <location>
        <position position="1"/>
    </location>
</feature>
<feature type="region of interest" description="Disordered" evidence="4">
    <location>
        <begin position="208"/>
        <end position="234"/>
    </location>
</feature>
<feature type="region of interest" description="Disordered" evidence="4">
    <location>
        <begin position="246"/>
        <end position="276"/>
    </location>
</feature>
<dbReference type="EMBL" id="GEDC01013921">
    <property type="protein sequence ID" value="JAS23377.1"/>
    <property type="molecule type" value="Transcribed_RNA"/>
</dbReference>
<dbReference type="InterPro" id="IPR052424">
    <property type="entry name" value="Kielin_Chordin-BMP_Reg"/>
</dbReference>
<dbReference type="SUPFAM" id="SSF57603">
    <property type="entry name" value="FnI-like domain"/>
    <property type="match status" value="2"/>
</dbReference>
<evidence type="ECO:0000256" key="1">
    <source>
        <dbReference type="ARBA" id="ARBA00004613"/>
    </source>
</evidence>
<dbReference type="SMART" id="SM00214">
    <property type="entry name" value="VWC"/>
    <property type="match status" value="2"/>
</dbReference>
<feature type="region of interest" description="Disordered" evidence="4">
    <location>
        <begin position="584"/>
        <end position="625"/>
    </location>
</feature>
<evidence type="ECO:0000256" key="3">
    <source>
        <dbReference type="ARBA" id="ARBA00022729"/>
    </source>
</evidence>
<dbReference type="Pfam" id="PF23334">
    <property type="entry name" value="VWC2L_2nd"/>
    <property type="match status" value="1"/>
</dbReference>
<feature type="region of interest" description="Disordered" evidence="4">
    <location>
        <begin position="777"/>
        <end position="809"/>
    </location>
</feature>
<dbReference type="AlphaFoldDB" id="A0A1B6DCF6"/>
<evidence type="ECO:0000313" key="6">
    <source>
        <dbReference type="EMBL" id="JAS23377.1"/>
    </source>
</evidence>
<feature type="compositionally biased region" description="Polar residues" evidence="4">
    <location>
        <begin position="260"/>
        <end position="270"/>
    </location>
</feature>
<proteinExistence type="predicted"/>
<keyword evidence="2" id="KW-0964">Secreted</keyword>
<dbReference type="GO" id="GO:0030513">
    <property type="term" value="P:positive regulation of BMP signaling pathway"/>
    <property type="evidence" value="ECO:0007669"/>
    <property type="project" value="TreeGrafter"/>
</dbReference>
<protein>
    <recommendedName>
        <fullName evidence="5">VWFC domain-containing protein</fullName>
    </recommendedName>
</protein>
<dbReference type="GO" id="GO:0005576">
    <property type="term" value="C:extracellular region"/>
    <property type="evidence" value="ECO:0007669"/>
    <property type="project" value="UniProtKB-SubCell"/>
</dbReference>
<organism evidence="6">
    <name type="scientific">Clastoptera arizonana</name>
    <name type="common">Arizona spittle bug</name>
    <dbReference type="NCBI Taxonomy" id="38151"/>
    <lineage>
        <taxon>Eukaryota</taxon>
        <taxon>Metazoa</taxon>
        <taxon>Ecdysozoa</taxon>
        <taxon>Arthropoda</taxon>
        <taxon>Hexapoda</taxon>
        <taxon>Insecta</taxon>
        <taxon>Pterygota</taxon>
        <taxon>Neoptera</taxon>
        <taxon>Paraneoptera</taxon>
        <taxon>Hemiptera</taxon>
        <taxon>Auchenorrhyncha</taxon>
        <taxon>Cercopoidea</taxon>
        <taxon>Clastopteridae</taxon>
        <taxon>Clastoptera</taxon>
    </lineage>
</organism>
<gene>
    <name evidence="6" type="ORF">g.17545</name>
</gene>
<feature type="compositionally biased region" description="Basic and acidic residues" evidence="4">
    <location>
        <begin position="597"/>
        <end position="617"/>
    </location>
</feature>
<keyword evidence="3" id="KW-0732">Signal</keyword>
<feature type="compositionally biased region" description="Basic and acidic residues" evidence="4">
    <location>
        <begin position="208"/>
        <end position="223"/>
    </location>
</feature>
<dbReference type="PANTHER" id="PTHR46698:SF4">
    <property type="entry name" value="CROSSVEINLESS 2"/>
    <property type="match status" value="1"/>
</dbReference>
<dbReference type="GO" id="GO:0036122">
    <property type="term" value="F:BMP binding"/>
    <property type="evidence" value="ECO:0007669"/>
    <property type="project" value="TreeGrafter"/>
</dbReference>
<sequence>LELDDPAAANFTANEVCFSDNEIYQRGDIMPNPGPCEECKCEPPSIVCQMTKCPVSSGCRTIQRANHCCPDYKCDCEHNGDIYNNGERIDTPDEPCQVCYCKGGEVMCTSITCYQRDDCEPQVVPGQCCPKFDHCPLRDMPSSGDSDESGMRNKSFINIPKQEMQPWLLTKSANVNTKQVTTSERRIEEVTTDKPTQQTEIIVSDWLSERRTTTDENSDKMEESTSSLDSTTLDLGSNIIEKGNEETTLLNDESAPDLNNGETTTSSYENKSSDQTEDIVDNVSTTTENINNEQDITEKLRETTTTNDNDLKNEFLATKQTFENNSTSKSTIVPPREENTSMNELSKLEASTTESIDTIKTEDENKNIDESNTTNDTISVKVLSDDKSNHSSYFEIDPENYQFNVNEQIFSSEGSGDADPVGNEKNADAAFHEDLSEYFEGDTTEFNGSEETHTTPVYVVITGGILKNEINSKEDMLNNGKQQTESFDSSTTESLTTLPSKDIVENNKSSNPTEIVSTTSFDDNIVLKIDPLEVKTVIPNNSVISNLNDESVTNVENSTINDINNVEMTTSHDETESLKEVLMKEDTNESEIEDNSEEKNIDSKRESGENFGNKEEKEESEQPPVLELNNQLPFLQLGGHGSSESSTSYSLEVDVVENTEQSNDNSTEYQTSQRITVPNTSKHITLTPGDLKILAEYMINETIKPINNTLNNETSTYVPTEWLKGNLTSDIKIASILSAANVSIGIMNKTDFSGKIKPVESVEEITNISEIVKTLNSKMDHSTEKSNYTNQNSHENEMEKSNIDKVNTENKTISTKLSISKFENLENKTKDTDIGQARMDDKTENKNVETEIFEVVTTRGPEISNLPSNSITTFNVDEVVTTERISTENINDFLKTIQVTRGKVQDVSASRKVRIPDLDSITKEPFTVNLEENDITIVTDFIKKNMAIP</sequence>
<dbReference type="InterPro" id="IPR001007">
    <property type="entry name" value="VWF_dom"/>
</dbReference>
<feature type="domain" description="VWFC" evidence="5">
    <location>
        <begin position="76"/>
        <end position="136"/>
    </location>
</feature>
<dbReference type="PANTHER" id="PTHR46698">
    <property type="entry name" value="CROSSVEINLESS 2"/>
    <property type="match status" value="1"/>
</dbReference>